<evidence type="ECO:0000256" key="6">
    <source>
        <dbReference type="ARBA" id="ARBA00023098"/>
    </source>
</evidence>
<dbReference type="SUPFAM" id="SSF56214">
    <property type="entry name" value="4'-phosphopantetheinyl transferase"/>
    <property type="match status" value="1"/>
</dbReference>
<evidence type="ECO:0000256" key="5">
    <source>
        <dbReference type="ARBA" id="ARBA00022842"/>
    </source>
</evidence>
<dbReference type="EMBL" id="CP130318">
    <property type="protein sequence ID" value="WNQ12087.1"/>
    <property type="molecule type" value="Genomic_DNA"/>
</dbReference>
<keyword evidence="7 8" id="KW-0275">Fatty acid biosynthesis</keyword>
<evidence type="ECO:0000256" key="3">
    <source>
        <dbReference type="ARBA" id="ARBA00022723"/>
    </source>
</evidence>
<comment type="subcellular location">
    <subcellularLocation>
        <location evidence="8">Cytoplasm</location>
    </subcellularLocation>
</comment>
<evidence type="ECO:0000256" key="7">
    <source>
        <dbReference type="ARBA" id="ARBA00023160"/>
    </source>
</evidence>
<dbReference type="Proteomes" id="UP001305702">
    <property type="component" value="Chromosome"/>
</dbReference>
<dbReference type="InterPro" id="IPR004568">
    <property type="entry name" value="Ppantetheine-prot_Trfase_dom"/>
</dbReference>
<evidence type="ECO:0000259" key="9">
    <source>
        <dbReference type="Pfam" id="PF01648"/>
    </source>
</evidence>
<dbReference type="GO" id="GO:0006633">
    <property type="term" value="P:fatty acid biosynthetic process"/>
    <property type="evidence" value="ECO:0007669"/>
    <property type="project" value="UniProtKB-UniRule"/>
</dbReference>
<gene>
    <name evidence="8 10" type="primary">acpS</name>
    <name evidence="10" type="ORF">MJA45_03225</name>
</gene>
<dbReference type="InterPro" id="IPR002582">
    <property type="entry name" value="ACPS"/>
</dbReference>
<dbReference type="InterPro" id="IPR008278">
    <property type="entry name" value="4-PPantetheinyl_Trfase_dom"/>
</dbReference>
<dbReference type="InterPro" id="IPR037143">
    <property type="entry name" value="4-PPantetheinyl_Trfase_dom_sf"/>
</dbReference>
<keyword evidence="3 8" id="KW-0479">Metal-binding</keyword>
<evidence type="ECO:0000256" key="8">
    <source>
        <dbReference type="HAMAP-Rule" id="MF_00101"/>
    </source>
</evidence>
<dbReference type="GO" id="GO:0008897">
    <property type="term" value="F:holo-[acyl-carrier-protein] synthase activity"/>
    <property type="evidence" value="ECO:0007669"/>
    <property type="project" value="UniProtKB-UniRule"/>
</dbReference>
<keyword evidence="8" id="KW-0963">Cytoplasm</keyword>
<keyword evidence="1 8" id="KW-0444">Lipid biosynthesis</keyword>
<organism evidence="10 11">
    <name type="scientific">Paenibacillus aurantius</name>
    <dbReference type="NCBI Taxonomy" id="2918900"/>
    <lineage>
        <taxon>Bacteria</taxon>
        <taxon>Bacillati</taxon>
        <taxon>Bacillota</taxon>
        <taxon>Bacilli</taxon>
        <taxon>Bacillales</taxon>
        <taxon>Paenibacillaceae</taxon>
        <taxon>Paenibacillus</taxon>
    </lineage>
</organism>
<evidence type="ECO:0000256" key="2">
    <source>
        <dbReference type="ARBA" id="ARBA00022679"/>
    </source>
</evidence>
<keyword evidence="2 8" id="KW-0808">Transferase</keyword>
<dbReference type="HAMAP" id="MF_00101">
    <property type="entry name" value="AcpS"/>
    <property type="match status" value="1"/>
</dbReference>
<dbReference type="RefSeq" id="WP_315605864.1">
    <property type="nucleotide sequence ID" value="NZ_CP130318.1"/>
</dbReference>
<comment type="cofactor">
    <cofactor evidence="8">
        <name>Mg(2+)</name>
        <dbReference type="ChEBI" id="CHEBI:18420"/>
    </cofactor>
</comment>
<accession>A0AA96RFJ8</accession>
<comment type="catalytic activity">
    <reaction evidence="8">
        <text>apo-[ACP] + CoA = holo-[ACP] + adenosine 3',5'-bisphosphate + H(+)</text>
        <dbReference type="Rhea" id="RHEA:12068"/>
        <dbReference type="Rhea" id="RHEA-COMP:9685"/>
        <dbReference type="Rhea" id="RHEA-COMP:9690"/>
        <dbReference type="ChEBI" id="CHEBI:15378"/>
        <dbReference type="ChEBI" id="CHEBI:29999"/>
        <dbReference type="ChEBI" id="CHEBI:57287"/>
        <dbReference type="ChEBI" id="CHEBI:58343"/>
        <dbReference type="ChEBI" id="CHEBI:64479"/>
        <dbReference type="EC" id="2.7.8.7"/>
    </reaction>
</comment>
<dbReference type="GO" id="GO:0000287">
    <property type="term" value="F:magnesium ion binding"/>
    <property type="evidence" value="ECO:0007669"/>
    <property type="project" value="UniProtKB-UniRule"/>
</dbReference>
<evidence type="ECO:0000313" key="11">
    <source>
        <dbReference type="Proteomes" id="UP001305702"/>
    </source>
</evidence>
<name>A0AA96RFJ8_9BACL</name>
<dbReference type="AlphaFoldDB" id="A0AA96RFJ8"/>
<evidence type="ECO:0000256" key="1">
    <source>
        <dbReference type="ARBA" id="ARBA00022516"/>
    </source>
</evidence>
<comment type="function">
    <text evidence="8">Transfers the 4'-phosphopantetheine moiety from coenzyme A to a Ser of acyl-carrier-protein.</text>
</comment>
<keyword evidence="4 8" id="KW-0276">Fatty acid metabolism</keyword>
<reference evidence="10 11" key="1">
    <citation type="submission" date="2022-02" db="EMBL/GenBank/DDBJ databases">
        <title>Paenibacillus sp. MBLB1776 Whole Genome Shotgun Sequencing.</title>
        <authorList>
            <person name="Hwang C.Y."/>
            <person name="Cho E.-S."/>
            <person name="Seo M.-J."/>
        </authorList>
    </citation>
    <scope>NUCLEOTIDE SEQUENCE [LARGE SCALE GENOMIC DNA]</scope>
    <source>
        <strain evidence="10 11">MBLB1776</strain>
    </source>
</reference>
<keyword evidence="6 8" id="KW-0443">Lipid metabolism</keyword>
<dbReference type="NCBIfam" id="TIGR00516">
    <property type="entry name" value="acpS"/>
    <property type="match status" value="1"/>
</dbReference>
<keyword evidence="11" id="KW-1185">Reference proteome</keyword>
<dbReference type="Pfam" id="PF01648">
    <property type="entry name" value="ACPS"/>
    <property type="match status" value="1"/>
</dbReference>
<keyword evidence="5 8" id="KW-0460">Magnesium</keyword>
<evidence type="ECO:0000256" key="4">
    <source>
        <dbReference type="ARBA" id="ARBA00022832"/>
    </source>
</evidence>
<feature type="domain" description="4'-phosphopantetheinyl transferase" evidence="9">
    <location>
        <begin position="4"/>
        <end position="94"/>
    </location>
</feature>
<comment type="similarity">
    <text evidence="8">Belongs to the P-Pant transferase superfamily. AcpS family.</text>
</comment>
<dbReference type="Gene3D" id="3.90.470.20">
    <property type="entry name" value="4'-phosphopantetheinyl transferase domain"/>
    <property type="match status" value="1"/>
</dbReference>
<dbReference type="EC" id="2.7.8.7" evidence="8"/>
<feature type="binding site" evidence="8">
    <location>
        <position position="59"/>
    </location>
    <ligand>
        <name>Mg(2+)</name>
        <dbReference type="ChEBI" id="CHEBI:18420"/>
    </ligand>
</feature>
<dbReference type="GO" id="GO:0005737">
    <property type="term" value="C:cytoplasm"/>
    <property type="evidence" value="ECO:0007669"/>
    <property type="project" value="UniProtKB-SubCell"/>
</dbReference>
<protein>
    <recommendedName>
        <fullName evidence="8">Holo-[acyl-carrier-protein] synthase</fullName>
        <shortName evidence="8">Holo-ACP synthase</shortName>
        <ecNumber evidence="8">2.7.8.7</ecNumber>
    </recommendedName>
    <alternativeName>
        <fullName evidence="8">4'-phosphopantetheinyl transferase AcpS</fullName>
    </alternativeName>
</protein>
<feature type="binding site" evidence="8">
    <location>
        <position position="8"/>
    </location>
    <ligand>
        <name>Mg(2+)</name>
        <dbReference type="ChEBI" id="CHEBI:18420"/>
    </ligand>
</feature>
<sequence length="135" mass="14088">MIVGVGTDLTDIARIAGLLGQPSGRRFLERVLTDAELALAEERRGRLAEFAAGRFAAKEAVVKALGCGIGRQVAWRDVEVLPDASGRPQCTLSPAARERLGLGPGLRLHLSITHTGTTAAAFAVAEQSAGESGIE</sequence>
<dbReference type="NCBIfam" id="TIGR00556">
    <property type="entry name" value="pantethn_trn"/>
    <property type="match status" value="1"/>
</dbReference>
<proteinExistence type="inferred from homology"/>
<dbReference type="KEGG" id="paun:MJA45_03225"/>
<evidence type="ECO:0000313" key="10">
    <source>
        <dbReference type="EMBL" id="WNQ12087.1"/>
    </source>
</evidence>